<protein>
    <submittedName>
        <fullName evidence="3">HigA family addiction module antitoxin</fullName>
    </submittedName>
</protein>
<dbReference type="PROSITE" id="PS50943">
    <property type="entry name" value="HTH_CROC1"/>
    <property type="match status" value="1"/>
</dbReference>
<dbReference type="InterPro" id="IPR001387">
    <property type="entry name" value="Cro/C1-type_HTH"/>
</dbReference>
<dbReference type="NCBIfam" id="TIGR02607">
    <property type="entry name" value="antidote_HigA"/>
    <property type="match status" value="1"/>
</dbReference>
<proteinExistence type="predicted"/>
<evidence type="ECO:0000313" key="3">
    <source>
        <dbReference type="EMBL" id="MCW1883745.1"/>
    </source>
</evidence>
<dbReference type="PANTHER" id="PTHR36924:SF1">
    <property type="entry name" value="ANTITOXIN HIGA-1"/>
    <property type="match status" value="1"/>
</dbReference>
<dbReference type="EMBL" id="JAPDDS010000001">
    <property type="protein sequence ID" value="MCW1883745.1"/>
    <property type="molecule type" value="Genomic_DNA"/>
</dbReference>
<organism evidence="3 4">
    <name type="scientific">Luteolibacter flavescens</name>
    <dbReference type="NCBI Taxonomy" id="1859460"/>
    <lineage>
        <taxon>Bacteria</taxon>
        <taxon>Pseudomonadati</taxon>
        <taxon>Verrucomicrobiota</taxon>
        <taxon>Verrucomicrobiia</taxon>
        <taxon>Verrucomicrobiales</taxon>
        <taxon>Verrucomicrobiaceae</taxon>
        <taxon>Luteolibacter</taxon>
    </lineage>
</organism>
<evidence type="ECO:0000259" key="2">
    <source>
        <dbReference type="PROSITE" id="PS50943"/>
    </source>
</evidence>
<evidence type="ECO:0000313" key="4">
    <source>
        <dbReference type="Proteomes" id="UP001207930"/>
    </source>
</evidence>
<dbReference type="Gene3D" id="1.10.260.40">
    <property type="entry name" value="lambda repressor-like DNA-binding domains"/>
    <property type="match status" value="1"/>
</dbReference>
<dbReference type="SUPFAM" id="SSF47413">
    <property type="entry name" value="lambda repressor-like DNA-binding domains"/>
    <property type="match status" value="1"/>
</dbReference>
<dbReference type="InterPro" id="IPR013430">
    <property type="entry name" value="Toxin_antidote_HigA"/>
</dbReference>
<keyword evidence="4" id="KW-1185">Reference proteome</keyword>
<gene>
    <name evidence="3" type="ORF">OKA04_03330</name>
</gene>
<evidence type="ECO:0000256" key="1">
    <source>
        <dbReference type="ARBA" id="ARBA00023125"/>
    </source>
</evidence>
<dbReference type="PANTHER" id="PTHR36924">
    <property type="entry name" value="ANTITOXIN HIGA-1"/>
    <property type="match status" value="1"/>
</dbReference>
<dbReference type="Proteomes" id="UP001207930">
    <property type="component" value="Unassembled WGS sequence"/>
</dbReference>
<keyword evidence="1" id="KW-0238">DNA-binding</keyword>
<feature type="domain" description="HTH cro/C1-type" evidence="2">
    <location>
        <begin position="14"/>
        <end position="68"/>
    </location>
</feature>
<dbReference type="RefSeq" id="WP_264499704.1">
    <property type="nucleotide sequence ID" value="NZ_JAPDDS010000001.1"/>
</dbReference>
<dbReference type="SMART" id="SM00530">
    <property type="entry name" value="HTH_XRE"/>
    <property type="match status" value="1"/>
</dbReference>
<sequence>MKIDLKTNPAAGLIRDELETRGITASRAAGDMHIPRSRLSDIFAGRKGVSADTALRLERYLGISASLLLRLQSDFDLSKATREKGKEVMQTIKPLVA</sequence>
<dbReference type="CDD" id="cd00093">
    <property type="entry name" value="HTH_XRE"/>
    <property type="match status" value="1"/>
</dbReference>
<dbReference type="Pfam" id="PF01381">
    <property type="entry name" value="HTH_3"/>
    <property type="match status" value="1"/>
</dbReference>
<comment type="caution">
    <text evidence="3">The sequence shown here is derived from an EMBL/GenBank/DDBJ whole genome shotgun (WGS) entry which is preliminary data.</text>
</comment>
<name>A0ABT3FJM1_9BACT</name>
<accession>A0ABT3FJM1</accession>
<dbReference type="InterPro" id="IPR010982">
    <property type="entry name" value="Lambda_DNA-bd_dom_sf"/>
</dbReference>
<reference evidence="3 4" key="1">
    <citation type="submission" date="2022-10" db="EMBL/GenBank/DDBJ databases">
        <title>Luteolibacter flavescens strain MCCC 1K03193, whole genome shotgun sequencing project.</title>
        <authorList>
            <person name="Zhao G."/>
            <person name="Shen L."/>
        </authorList>
    </citation>
    <scope>NUCLEOTIDE SEQUENCE [LARGE SCALE GENOMIC DNA]</scope>
    <source>
        <strain evidence="3 4">MCCC 1K03193</strain>
    </source>
</reference>